<gene>
    <name evidence="8 9 10" type="primary">LOC114077679</name>
</gene>
<sequence>MMNSSTTHPYGRTLVPSWKYCMLGYYVDAPVDWYYEECDIGKGRMSSSSGLENLPYEGSKLHASQKICQSTVQPKKHSEFPGGQRINWEKEVRTGTMRYLHVEEALDLSSNIKKYESPLIDTVSSRVVLTKFMATMTQGIFSKIHLLLYFHPIDVAYFLCLNGSTSLEQRSPDIVNKSRMMNSSMTHPCDPALVPSQKYCMLGNYVDAPVDWCCEECDIGKGRISSSSGLENLHYEGSNLHASQKLCQSTVQPKKHSKFPRGHCINWEKEVRTGKIRYLLVEEAPSPSSSIMKYGSPLIDTTSSRVVITKSIATMTRGIFRKIYLLMCFHPIDVAYLLGLNSSASLEQRSPDVVNKSRMMNSSMTHPCDPALVPSQKYCMLGYYLDAPADWCYEECDIGKGRMSSSSGLENLHYEGSKLHASQKICQSTVQPKKHSKFPGGHRINWKKEVRTGKMRYLPVEEAPGLSSIMKTYGSPLIDTVSSRVVLTKSIETVTRGIFSKIYLLPSFNPIDVAYFLGLNGSTILEQRSHDIVNKCRMMNMTHPCDSALVSSQKYSMWRYYVDAPVDWCCEECDIENGEMSSSRGLKNLPYEGSKLHASEKICQSTVQPKKHSKFPGEHHINWEKEVRTGKMRYLHVEEALDLSSNIKKYESPLINTVSSRAVLTEFMATMTQGIFSKIYLLLYFHPIDVAYFLSLNGSTSLDQRSPDIVNKSRMMNSSMTHPCGPALVPSQKGSFDILGDLEIVVGMLNNCIQAHTPRVRRKVYEFSGLLPDTLKFELVLRGDIWESIFNNHIPSKEDI</sequence>
<keyword evidence="4" id="KW-0805">Transcription regulation</keyword>
<evidence type="ECO:0000313" key="8">
    <source>
        <dbReference type="RefSeq" id="XP_027773926.1"/>
    </source>
</evidence>
<keyword evidence="3" id="KW-0862">Zinc</keyword>
<feature type="domain" description="AIPP2-like SPOC-like" evidence="6">
    <location>
        <begin position="733"/>
        <end position="800"/>
    </location>
</feature>
<dbReference type="InterPro" id="IPR049914">
    <property type="entry name" value="PHD1-3/5-6"/>
</dbReference>
<name>A0ABM1VDW0_SOLPN</name>
<reference evidence="8 9" key="2">
    <citation type="submission" date="2025-05" db="UniProtKB">
        <authorList>
            <consortium name="RefSeq"/>
        </authorList>
    </citation>
    <scope>IDENTIFICATION</scope>
</reference>
<dbReference type="PANTHER" id="PTHR33304">
    <property type="match status" value="1"/>
</dbReference>
<dbReference type="RefSeq" id="XP_027773927.1">
    <property type="nucleotide sequence ID" value="XM_027918126.1"/>
</dbReference>
<dbReference type="GeneID" id="114077679"/>
<keyword evidence="7" id="KW-1185">Reference proteome</keyword>
<dbReference type="InterPro" id="IPR056280">
    <property type="entry name" value="AIPP2-like_SPOC"/>
</dbReference>
<proteinExistence type="predicted"/>
<dbReference type="RefSeq" id="XP_027773928.1">
    <property type="nucleotide sequence ID" value="XM_027918127.1"/>
</dbReference>
<evidence type="ECO:0000256" key="5">
    <source>
        <dbReference type="ARBA" id="ARBA00023163"/>
    </source>
</evidence>
<dbReference type="Proteomes" id="UP000694930">
    <property type="component" value="Chromosome 6"/>
</dbReference>
<accession>A0ABM1VDW0</accession>
<evidence type="ECO:0000256" key="4">
    <source>
        <dbReference type="ARBA" id="ARBA00023015"/>
    </source>
</evidence>
<evidence type="ECO:0000256" key="2">
    <source>
        <dbReference type="ARBA" id="ARBA00022771"/>
    </source>
</evidence>
<keyword evidence="1" id="KW-0479">Metal-binding</keyword>
<evidence type="ECO:0000259" key="6">
    <source>
        <dbReference type="Pfam" id="PF23121"/>
    </source>
</evidence>
<dbReference type="Pfam" id="PF23121">
    <property type="entry name" value="SPOC_AIPP2"/>
    <property type="match status" value="1"/>
</dbReference>
<organism evidence="7 10">
    <name type="scientific">Solanum pennellii</name>
    <name type="common">Tomato</name>
    <name type="synonym">Lycopersicon pennellii</name>
    <dbReference type="NCBI Taxonomy" id="28526"/>
    <lineage>
        <taxon>Eukaryota</taxon>
        <taxon>Viridiplantae</taxon>
        <taxon>Streptophyta</taxon>
        <taxon>Embryophyta</taxon>
        <taxon>Tracheophyta</taxon>
        <taxon>Spermatophyta</taxon>
        <taxon>Magnoliopsida</taxon>
        <taxon>eudicotyledons</taxon>
        <taxon>Gunneridae</taxon>
        <taxon>Pentapetalae</taxon>
        <taxon>asterids</taxon>
        <taxon>lamiids</taxon>
        <taxon>Solanales</taxon>
        <taxon>Solanaceae</taxon>
        <taxon>Solanoideae</taxon>
        <taxon>Solaneae</taxon>
        <taxon>Solanum</taxon>
        <taxon>Solanum subgen. Lycopersicon</taxon>
    </lineage>
</organism>
<evidence type="ECO:0000256" key="3">
    <source>
        <dbReference type="ARBA" id="ARBA00022833"/>
    </source>
</evidence>
<evidence type="ECO:0000313" key="7">
    <source>
        <dbReference type="Proteomes" id="UP000694930"/>
    </source>
</evidence>
<evidence type="ECO:0000256" key="1">
    <source>
        <dbReference type="ARBA" id="ARBA00022723"/>
    </source>
</evidence>
<reference evidence="7" key="1">
    <citation type="journal article" date="2014" name="Nat. Genet.">
        <title>The genome of the stress-tolerant wild tomato species Solanum pennellii.</title>
        <authorList>
            <person name="Bolger A."/>
            <person name="Scossa F."/>
            <person name="Bolger M.E."/>
            <person name="Lanz C."/>
            <person name="Maumus F."/>
            <person name="Tohge T."/>
            <person name="Quesneville H."/>
            <person name="Alseekh S."/>
            <person name="Sorensen I."/>
            <person name="Lichtenstein G."/>
            <person name="Fich E.A."/>
            <person name="Conte M."/>
            <person name="Keller H."/>
            <person name="Schneeberger K."/>
            <person name="Schwacke R."/>
            <person name="Ofner I."/>
            <person name="Vrebalov J."/>
            <person name="Xu Y."/>
            <person name="Osorio S."/>
            <person name="Aflitos S.A."/>
            <person name="Schijlen E."/>
            <person name="Jimenez-Gomez J.M."/>
            <person name="Ryngajllo M."/>
            <person name="Kimura S."/>
            <person name="Kumar R."/>
            <person name="Koenig D."/>
            <person name="Headland L.R."/>
            <person name="Maloof J.N."/>
            <person name="Sinha N."/>
            <person name="van Ham R.C."/>
            <person name="Lankhorst R.K."/>
            <person name="Mao L."/>
            <person name="Vogel A."/>
            <person name="Arsova B."/>
            <person name="Panstruga R."/>
            <person name="Fei Z."/>
            <person name="Rose J.K."/>
            <person name="Zamir D."/>
            <person name="Carrari F."/>
            <person name="Giovannoni J.J."/>
            <person name="Weigel D."/>
            <person name="Usadel B."/>
            <person name="Fernie A.R."/>
        </authorList>
    </citation>
    <scope>NUCLEOTIDE SEQUENCE [LARGE SCALE GENOMIC DNA]</scope>
</reference>
<evidence type="ECO:0000313" key="10">
    <source>
        <dbReference type="RefSeq" id="XP_027773928.1"/>
    </source>
</evidence>
<protein>
    <submittedName>
        <fullName evidence="8 9">Uncharacterized protein LOC114077679 isoform X1</fullName>
    </submittedName>
</protein>
<keyword evidence="5" id="KW-0804">Transcription</keyword>
<keyword evidence="2" id="KW-0863">Zinc-finger</keyword>
<evidence type="ECO:0000313" key="9">
    <source>
        <dbReference type="RefSeq" id="XP_027773927.1"/>
    </source>
</evidence>
<dbReference type="PANTHER" id="PTHR33304:SF36">
    <property type="entry name" value="GB|AAF26970.1-RELATED"/>
    <property type="match status" value="1"/>
</dbReference>
<dbReference type="RefSeq" id="XP_027773926.1">
    <property type="nucleotide sequence ID" value="XM_027918125.1"/>
</dbReference>